<dbReference type="PATRIC" id="fig|213585.10.peg.2568"/>
<dbReference type="Proteomes" id="UP000033097">
    <property type="component" value="Chromosome"/>
</dbReference>
<evidence type="ECO:0000256" key="6">
    <source>
        <dbReference type="ARBA" id="ARBA00023004"/>
    </source>
</evidence>
<evidence type="ECO:0000256" key="4">
    <source>
        <dbReference type="ARBA" id="ARBA00022691"/>
    </source>
</evidence>
<keyword evidence="4" id="KW-0949">S-adenosyl-L-methionine</keyword>
<evidence type="ECO:0000313" key="10">
    <source>
        <dbReference type="Proteomes" id="UP000033097"/>
    </source>
</evidence>
<dbReference type="STRING" id="213585.MSMAS_2016"/>
<feature type="domain" description="Radical SAM core" evidence="8">
    <location>
        <begin position="153"/>
        <end position="372"/>
    </location>
</feature>
<dbReference type="EMBL" id="CP009512">
    <property type="protein sequence ID" value="AKB65212.1"/>
    <property type="molecule type" value="Genomic_DNA"/>
</dbReference>
<evidence type="ECO:0000256" key="3">
    <source>
        <dbReference type="ARBA" id="ARBA00022679"/>
    </source>
</evidence>
<dbReference type="InterPro" id="IPR006638">
    <property type="entry name" value="Elp3/MiaA/NifB-like_rSAM"/>
</dbReference>
<dbReference type="GO" id="GO:0032259">
    <property type="term" value="P:methylation"/>
    <property type="evidence" value="ECO:0007669"/>
    <property type="project" value="UniProtKB-KW"/>
</dbReference>
<dbReference type="SMART" id="SM00729">
    <property type="entry name" value="Elp3"/>
    <property type="match status" value="1"/>
</dbReference>
<evidence type="ECO:0000256" key="1">
    <source>
        <dbReference type="ARBA" id="ARBA00001966"/>
    </source>
</evidence>
<gene>
    <name evidence="9" type="ORF">MSMAS_2016</name>
</gene>
<dbReference type="InterPro" id="IPR034466">
    <property type="entry name" value="Methyltransferase_Class_B"/>
</dbReference>
<accession>A0A0E3RKM7</accession>
<dbReference type="InterPro" id="IPR023404">
    <property type="entry name" value="rSAM_horseshoe"/>
</dbReference>
<dbReference type="GO" id="GO:0051539">
    <property type="term" value="F:4 iron, 4 sulfur cluster binding"/>
    <property type="evidence" value="ECO:0007669"/>
    <property type="project" value="UniProtKB-KW"/>
</dbReference>
<dbReference type="Gene3D" id="3.80.30.20">
    <property type="entry name" value="tm_1862 like domain"/>
    <property type="match status" value="1"/>
</dbReference>
<proteinExistence type="predicted"/>
<dbReference type="HOGENOM" id="CLU_021572_5_1_2"/>
<organism evidence="9 10">
    <name type="scientific">Methanosarcina mazei S-6</name>
    <dbReference type="NCBI Taxonomy" id="213585"/>
    <lineage>
        <taxon>Archaea</taxon>
        <taxon>Methanobacteriati</taxon>
        <taxon>Methanobacteriota</taxon>
        <taxon>Stenosarchaea group</taxon>
        <taxon>Methanomicrobia</taxon>
        <taxon>Methanosarcinales</taxon>
        <taxon>Methanosarcinaceae</taxon>
        <taxon>Methanosarcina</taxon>
    </lineage>
</organism>
<evidence type="ECO:0000259" key="8">
    <source>
        <dbReference type="PROSITE" id="PS51918"/>
    </source>
</evidence>
<dbReference type="GO" id="GO:0046872">
    <property type="term" value="F:metal ion binding"/>
    <property type="evidence" value="ECO:0007669"/>
    <property type="project" value="UniProtKB-KW"/>
</dbReference>
<dbReference type="RefSeq" id="WP_011034599.1">
    <property type="nucleotide sequence ID" value="NZ_CP009512.1"/>
</dbReference>
<reference evidence="9 10" key="1">
    <citation type="submission" date="2014-07" db="EMBL/GenBank/DDBJ databases">
        <title>Methanogenic archaea and the global carbon cycle.</title>
        <authorList>
            <person name="Henriksen J.R."/>
            <person name="Luke J."/>
            <person name="Reinhart S."/>
            <person name="Benedict M.N."/>
            <person name="Youngblut N.D."/>
            <person name="Metcalf M.E."/>
            <person name="Whitaker R.J."/>
            <person name="Metcalf W.W."/>
        </authorList>
    </citation>
    <scope>NUCLEOTIDE SEQUENCE [LARGE SCALE GENOMIC DNA]</scope>
    <source>
        <strain evidence="9 10">S-6</strain>
    </source>
</reference>
<dbReference type="Gene3D" id="3.40.50.280">
    <property type="entry name" value="Cobalamin-binding domain"/>
    <property type="match status" value="1"/>
</dbReference>
<dbReference type="InterPro" id="IPR058240">
    <property type="entry name" value="rSAM_sf"/>
</dbReference>
<protein>
    <submittedName>
        <fullName evidence="9">BchE/P-methylase family protein</fullName>
    </submittedName>
</protein>
<keyword evidence="5" id="KW-0479">Metal-binding</keyword>
<sequence>MKIELINPAPKLLNKFGQYSPPYGLAYIGTLLMERGIEVKIIDEQIGAVPEYKCDYAMITGTTSTITRAYSISKTYLDKGIQTIIGGVHATSIINTRFKEELNGASTSVIFGPLENIIDQLIQDMNSSNLQKYYVGSFVDELKSPEPIWDVNNDKYFTYPVQSSVGCPFNCSFCAVNKTYGEFKIKNIDLTLSEIQKASKTIIFLDDNLYGNPSYSKKIFTKIKDDIGYKNWGGVASLGVYKDEKLLKLFSETGCICINVGFETLDSNKLSSVQKKNHIEEYTNCIKTLNDYGILAYPGFISFPNDDEATLKELSIFLNKAEVDIFHYDFLTPFPGTPLFENLDLNKKIIDYDWANYDFNHAVIKHKKWTTEEWEQNVEEFYKENLYSRANSLEKKLSLNPSFTNSNLSFEMWHKLTDYLMGTFD</sequence>
<dbReference type="InterPro" id="IPR051198">
    <property type="entry name" value="BchE-like"/>
</dbReference>
<dbReference type="SFLD" id="SFLDG01082">
    <property type="entry name" value="B12-binding_domain_containing"/>
    <property type="match status" value="1"/>
</dbReference>
<keyword evidence="7" id="KW-0411">Iron-sulfur</keyword>
<dbReference type="InterPro" id="IPR007197">
    <property type="entry name" value="rSAM"/>
</dbReference>
<dbReference type="GO" id="GO:0008168">
    <property type="term" value="F:methyltransferase activity"/>
    <property type="evidence" value="ECO:0007669"/>
    <property type="project" value="UniProtKB-KW"/>
</dbReference>
<dbReference type="GeneID" id="24878307"/>
<dbReference type="PANTHER" id="PTHR43409">
    <property type="entry name" value="ANAEROBIC MAGNESIUM-PROTOPORPHYRIN IX MONOMETHYL ESTER CYCLASE-RELATED"/>
    <property type="match status" value="1"/>
</dbReference>
<dbReference type="SFLD" id="SFLDS00029">
    <property type="entry name" value="Radical_SAM"/>
    <property type="match status" value="1"/>
</dbReference>
<dbReference type="AlphaFoldDB" id="A0A0E3RKM7"/>
<dbReference type="GO" id="GO:0005829">
    <property type="term" value="C:cytosol"/>
    <property type="evidence" value="ECO:0007669"/>
    <property type="project" value="TreeGrafter"/>
</dbReference>
<dbReference type="PROSITE" id="PS51918">
    <property type="entry name" value="RADICAL_SAM"/>
    <property type="match status" value="1"/>
</dbReference>
<comment type="cofactor">
    <cofactor evidence="1">
        <name>[4Fe-4S] cluster</name>
        <dbReference type="ChEBI" id="CHEBI:49883"/>
    </cofactor>
</comment>
<dbReference type="Pfam" id="PF04055">
    <property type="entry name" value="Radical_SAM"/>
    <property type="match status" value="1"/>
</dbReference>
<keyword evidence="6" id="KW-0408">Iron</keyword>
<evidence type="ECO:0000256" key="2">
    <source>
        <dbReference type="ARBA" id="ARBA00022603"/>
    </source>
</evidence>
<dbReference type="KEGG" id="mmj:MSMAS_2016"/>
<dbReference type="SUPFAM" id="SSF102114">
    <property type="entry name" value="Radical SAM enzymes"/>
    <property type="match status" value="1"/>
</dbReference>
<evidence type="ECO:0000313" key="9">
    <source>
        <dbReference type="EMBL" id="AKB65212.1"/>
    </source>
</evidence>
<evidence type="ECO:0000256" key="7">
    <source>
        <dbReference type="ARBA" id="ARBA00023014"/>
    </source>
</evidence>
<keyword evidence="3" id="KW-0808">Transferase</keyword>
<keyword evidence="2 9" id="KW-0489">Methyltransferase</keyword>
<name>A0A0E3RKM7_METMZ</name>
<evidence type="ECO:0000256" key="5">
    <source>
        <dbReference type="ARBA" id="ARBA00022723"/>
    </source>
</evidence>
<dbReference type="SFLD" id="SFLDG01123">
    <property type="entry name" value="methyltransferase_(Class_B)"/>
    <property type="match status" value="1"/>
</dbReference>
<dbReference type="PANTHER" id="PTHR43409:SF7">
    <property type="entry name" value="BLL1977 PROTEIN"/>
    <property type="match status" value="1"/>
</dbReference>